<dbReference type="Proteomes" id="UP000641139">
    <property type="component" value="Unassembled WGS sequence"/>
</dbReference>
<organism evidence="2 3">
    <name type="scientific">Capnocytophaga periodontitidis</name>
    <dbReference type="NCBI Taxonomy" id="2795027"/>
    <lineage>
        <taxon>Bacteria</taxon>
        <taxon>Pseudomonadati</taxon>
        <taxon>Bacteroidota</taxon>
        <taxon>Flavobacteriia</taxon>
        <taxon>Flavobacteriales</taxon>
        <taxon>Flavobacteriaceae</taxon>
        <taxon>Capnocytophaga</taxon>
    </lineage>
</organism>
<comment type="caution">
    <text evidence="2">The sequence shown here is derived from an EMBL/GenBank/DDBJ whole genome shotgun (WGS) entry which is preliminary data.</text>
</comment>
<protein>
    <recommendedName>
        <fullName evidence="4">TonB C-terminal domain-containing protein</fullName>
    </recommendedName>
</protein>
<evidence type="ECO:0000256" key="1">
    <source>
        <dbReference type="SAM" id="SignalP"/>
    </source>
</evidence>
<reference evidence="2 3" key="1">
    <citation type="journal article" date="2021" name="Int. J. Syst. Evol. Microbiol.">
        <title>Capnocytophaga periodontitidis sp. nov., isolated from subgingival plaque of periodontitis patient.</title>
        <authorList>
            <person name="Zhang Y."/>
            <person name="Qiao D."/>
            <person name="Shi W."/>
            <person name="Wu D."/>
            <person name="Cai M."/>
        </authorList>
    </citation>
    <scope>NUCLEOTIDE SEQUENCE [LARGE SCALE GENOMIC DNA]</scope>
    <source>
        <strain evidence="2 3">051621</strain>
    </source>
</reference>
<keyword evidence="3" id="KW-1185">Reference proteome</keyword>
<sequence length="173" mass="19996">MKKLLFILCLFPLLMQAQDKKEAIMVLPDILIKGEVINEQRKNALIVTNYLNGSLLSKGCKTPAVFCKDLNEYKNSFKYLLYCLAHLKGYVRGCFFIEFIISKEGKVIVNYIEGFDYLIKERIESIFRWTKIVSPARNEKGDPIATKGFLLIHYDVQTLFPEDFEDIVITPSK</sequence>
<gene>
    <name evidence="2" type="ORF">I7X30_14220</name>
</gene>
<accession>A0ABS0SR86</accession>
<evidence type="ECO:0008006" key="4">
    <source>
        <dbReference type="Google" id="ProtNLM"/>
    </source>
</evidence>
<evidence type="ECO:0000313" key="2">
    <source>
        <dbReference type="EMBL" id="MBI1648205.1"/>
    </source>
</evidence>
<feature type="chain" id="PRO_5045676513" description="TonB C-terminal domain-containing protein" evidence="1">
    <location>
        <begin position="18"/>
        <end position="173"/>
    </location>
</feature>
<dbReference type="EMBL" id="JAEFDC010000024">
    <property type="protein sequence ID" value="MBI1648205.1"/>
    <property type="molecule type" value="Genomic_DNA"/>
</dbReference>
<dbReference type="RefSeq" id="WP_198467750.1">
    <property type="nucleotide sequence ID" value="NZ_JAEFDC010000024.1"/>
</dbReference>
<keyword evidence="1" id="KW-0732">Signal</keyword>
<evidence type="ECO:0000313" key="3">
    <source>
        <dbReference type="Proteomes" id="UP000641139"/>
    </source>
</evidence>
<name>A0ABS0SR86_9FLAO</name>
<feature type="signal peptide" evidence="1">
    <location>
        <begin position="1"/>
        <end position="17"/>
    </location>
</feature>
<proteinExistence type="predicted"/>